<dbReference type="PANTHER" id="PTHR14110">
    <property type="entry name" value="MITOCHONDRIAL IMPORT INNER MEMBRANE TRANSLOCASE SUBUNIT TIM22"/>
    <property type="match status" value="1"/>
</dbReference>
<evidence type="ECO:0000256" key="7">
    <source>
        <dbReference type="ARBA" id="ARBA00023136"/>
    </source>
</evidence>
<dbReference type="STRING" id="695850.A0A067BJH8"/>
<comment type="subcellular location">
    <subcellularLocation>
        <location evidence="1 8">Mitochondrion inner membrane</location>
        <topology evidence="1 8">Multi-pass membrane protein</topology>
    </subcellularLocation>
</comment>
<dbReference type="GO" id="GO:0042721">
    <property type="term" value="C:TIM22 mitochondrial import inner membrane insertion complex"/>
    <property type="evidence" value="ECO:0007669"/>
    <property type="project" value="UniProtKB-UniRule"/>
</dbReference>
<dbReference type="KEGG" id="spar:SPRG_16009"/>
<dbReference type="OMA" id="GSCKTFA"/>
<dbReference type="RefSeq" id="XP_012210702.1">
    <property type="nucleotide sequence ID" value="XM_012355312.1"/>
</dbReference>
<dbReference type="GO" id="GO:0030943">
    <property type="term" value="F:mitochondrion targeting sequence binding"/>
    <property type="evidence" value="ECO:0007669"/>
    <property type="project" value="TreeGrafter"/>
</dbReference>
<evidence type="ECO:0000313" key="9">
    <source>
        <dbReference type="EMBL" id="KDO18589.1"/>
    </source>
</evidence>
<proteinExistence type="inferred from homology"/>
<dbReference type="OrthoDB" id="270720at2759"/>
<keyword evidence="3 8" id="KW-0812">Transmembrane</keyword>
<feature type="transmembrane region" description="Helical" evidence="8">
    <location>
        <begin position="21"/>
        <end position="40"/>
    </location>
</feature>
<dbReference type="VEuPathDB" id="FungiDB:SPRG_16009"/>
<comment type="subunit">
    <text evidence="8">Component of the TIM22 complex.</text>
</comment>
<sequence>MEAVNKFILESRESCVKHAMMSSGMGIVMGVGLGTFLGTFEGAHGELVGSTMREQLYHGFRKSFLAGYHRSIYFSGQFASVGLVYAGIECVIERERAKHDVVNTIAAASSSGAIFGAWAARQQPAKLFLTNTAKGAASFTAFAVVMEFCLDRFRE</sequence>
<evidence type="ECO:0000256" key="5">
    <source>
        <dbReference type="ARBA" id="ARBA00022989"/>
    </source>
</evidence>
<dbReference type="AlphaFoldDB" id="A0A067BJH8"/>
<evidence type="ECO:0000256" key="8">
    <source>
        <dbReference type="RuleBase" id="RU367038"/>
    </source>
</evidence>
<keyword evidence="7 8" id="KW-0472">Membrane</keyword>
<dbReference type="GO" id="GO:0045039">
    <property type="term" value="P:protein insertion into mitochondrial inner membrane"/>
    <property type="evidence" value="ECO:0007669"/>
    <property type="project" value="UniProtKB-UniRule"/>
</dbReference>
<evidence type="ECO:0000313" key="10">
    <source>
        <dbReference type="Proteomes" id="UP000030745"/>
    </source>
</evidence>
<dbReference type="Proteomes" id="UP000030745">
    <property type="component" value="Unassembled WGS sequence"/>
</dbReference>
<feature type="transmembrane region" description="Helical" evidence="8">
    <location>
        <begin position="101"/>
        <end position="120"/>
    </location>
</feature>
<dbReference type="EMBL" id="KK583416">
    <property type="protein sequence ID" value="KDO18589.1"/>
    <property type="molecule type" value="Genomic_DNA"/>
</dbReference>
<keyword evidence="10" id="KW-1185">Reference proteome</keyword>
<keyword evidence="8" id="KW-0813">Transport</keyword>
<feature type="transmembrane region" description="Helical" evidence="8">
    <location>
        <begin position="72"/>
        <end position="92"/>
    </location>
</feature>
<dbReference type="PANTHER" id="PTHR14110:SF0">
    <property type="entry name" value="MITOCHONDRIAL IMPORT INNER MEMBRANE TRANSLOCASE SUBUNIT TIM22"/>
    <property type="match status" value="1"/>
</dbReference>
<keyword evidence="8" id="KW-0653">Protein transport</keyword>
<evidence type="ECO:0000256" key="4">
    <source>
        <dbReference type="ARBA" id="ARBA00022792"/>
    </source>
</evidence>
<dbReference type="InterPro" id="IPR039175">
    <property type="entry name" value="TIM22"/>
</dbReference>
<organism evidence="9 10">
    <name type="scientific">Saprolegnia parasitica (strain CBS 223.65)</name>
    <dbReference type="NCBI Taxonomy" id="695850"/>
    <lineage>
        <taxon>Eukaryota</taxon>
        <taxon>Sar</taxon>
        <taxon>Stramenopiles</taxon>
        <taxon>Oomycota</taxon>
        <taxon>Saprolegniomycetes</taxon>
        <taxon>Saprolegniales</taxon>
        <taxon>Saprolegniaceae</taxon>
        <taxon>Saprolegnia</taxon>
    </lineage>
</organism>
<keyword evidence="5 8" id="KW-1133">Transmembrane helix</keyword>
<dbReference type="Pfam" id="PF02466">
    <property type="entry name" value="Tim17"/>
    <property type="match status" value="1"/>
</dbReference>
<evidence type="ECO:0000256" key="1">
    <source>
        <dbReference type="ARBA" id="ARBA00004448"/>
    </source>
</evidence>
<evidence type="ECO:0000256" key="2">
    <source>
        <dbReference type="ARBA" id="ARBA00008444"/>
    </source>
</evidence>
<keyword evidence="8" id="KW-0811">Translocation</keyword>
<reference evidence="9 10" key="1">
    <citation type="journal article" date="2013" name="PLoS Genet.">
        <title>Distinctive expansion of potential virulence genes in the genome of the oomycete fish pathogen Saprolegnia parasitica.</title>
        <authorList>
            <person name="Jiang R.H."/>
            <person name="de Bruijn I."/>
            <person name="Haas B.J."/>
            <person name="Belmonte R."/>
            <person name="Lobach L."/>
            <person name="Christie J."/>
            <person name="van den Ackerveken G."/>
            <person name="Bottin A."/>
            <person name="Bulone V."/>
            <person name="Diaz-Moreno S.M."/>
            <person name="Dumas B."/>
            <person name="Fan L."/>
            <person name="Gaulin E."/>
            <person name="Govers F."/>
            <person name="Grenville-Briggs L.J."/>
            <person name="Horner N.R."/>
            <person name="Levin J.Z."/>
            <person name="Mammella M."/>
            <person name="Meijer H.J."/>
            <person name="Morris P."/>
            <person name="Nusbaum C."/>
            <person name="Oome S."/>
            <person name="Phillips A.J."/>
            <person name="van Rooyen D."/>
            <person name="Rzeszutek E."/>
            <person name="Saraiva M."/>
            <person name="Secombes C.J."/>
            <person name="Seidl M.F."/>
            <person name="Snel B."/>
            <person name="Stassen J.H."/>
            <person name="Sykes S."/>
            <person name="Tripathy S."/>
            <person name="van den Berg H."/>
            <person name="Vega-Arreguin J.C."/>
            <person name="Wawra S."/>
            <person name="Young S.K."/>
            <person name="Zeng Q."/>
            <person name="Dieguez-Uribeondo J."/>
            <person name="Russ C."/>
            <person name="Tyler B.M."/>
            <person name="van West P."/>
        </authorList>
    </citation>
    <scope>NUCLEOTIDE SEQUENCE [LARGE SCALE GENOMIC DNA]</scope>
    <source>
        <strain evidence="9 10">CBS 223.65</strain>
    </source>
</reference>
<keyword evidence="6 8" id="KW-0496">Mitochondrion</keyword>
<evidence type="ECO:0000256" key="3">
    <source>
        <dbReference type="ARBA" id="ARBA00022692"/>
    </source>
</evidence>
<dbReference type="GO" id="GO:0008320">
    <property type="term" value="F:protein transmembrane transporter activity"/>
    <property type="evidence" value="ECO:0007669"/>
    <property type="project" value="UniProtKB-UniRule"/>
</dbReference>
<accession>A0A067BJH8</accession>
<protein>
    <recommendedName>
        <fullName evidence="8">Mitochondrial import inner membrane translocase subunit TIM22</fullName>
    </recommendedName>
</protein>
<evidence type="ECO:0000256" key="6">
    <source>
        <dbReference type="ARBA" id="ARBA00023128"/>
    </source>
</evidence>
<name>A0A067BJH8_SAPPC</name>
<comment type="similarity">
    <text evidence="2 8">Belongs to the Tim17/Tim22/Tim23 family.</text>
</comment>
<comment type="function">
    <text evidence="8">Essential core component of the TIM22 complex, a complex that mediates the import and insertion of multi-pass transmembrane proteins into the mitochondrial inner membrane. In the TIM22 complex, it constitutes the voltage-activated and signal-gated channel. Forms a twin-pore translocase that uses the membrane potential as external driving force in 2 voltage-dependent steps.</text>
</comment>
<keyword evidence="4 8" id="KW-0999">Mitochondrion inner membrane</keyword>
<gene>
    <name evidence="9" type="ORF">SPRG_16009</name>
</gene>
<dbReference type="GeneID" id="24137677"/>